<accession>A0ABS8L0C5</accession>
<gene>
    <name evidence="1" type="ORF">LJ725_22660</name>
</gene>
<sequence>MIVAGADGCRTGWVVCRRDVDGTLDIRVLKTLAEACEGLSLLAVDMPIGFIDVPRPPRACEVEARRLLPGKTSSVFPTPCRPALGCTTHADANALSKSLGIGLTRQTFHLFPKMREVDALMRGHPALQAIVREAHPELAFARMNGGKPVLSKKRKPEGFAERLALLARHGFKWTPQTLSGAAHDDVLDAIAVCRTALLIAEGKATRLGPEHDRDRHGLPMNIWY</sequence>
<comment type="caution">
    <text evidence="1">The sequence shown here is derived from an EMBL/GenBank/DDBJ whole genome shotgun (WGS) entry which is preliminary data.</text>
</comment>
<evidence type="ECO:0000313" key="1">
    <source>
        <dbReference type="EMBL" id="MCC8431789.1"/>
    </source>
</evidence>
<dbReference type="RefSeq" id="WP_230553215.1">
    <property type="nucleotide sequence ID" value="NZ_JAJISD010000011.1"/>
</dbReference>
<dbReference type="EMBL" id="JAJISD010000011">
    <property type="protein sequence ID" value="MCC8431789.1"/>
    <property type="molecule type" value="Genomic_DNA"/>
</dbReference>
<reference evidence="1 2" key="1">
    <citation type="submission" date="2021-11" db="EMBL/GenBank/DDBJ databases">
        <authorList>
            <person name="Lee D.-H."/>
            <person name="Kim S.-B."/>
        </authorList>
    </citation>
    <scope>NUCLEOTIDE SEQUENCE [LARGE SCALE GENOMIC DNA]</scope>
    <source>
        <strain evidence="1 2">KCTC 52223</strain>
    </source>
</reference>
<organism evidence="1 2">
    <name type="scientific">Reyranella aquatilis</name>
    <dbReference type="NCBI Taxonomy" id="2035356"/>
    <lineage>
        <taxon>Bacteria</taxon>
        <taxon>Pseudomonadati</taxon>
        <taxon>Pseudomonadota</taxon>
        <taxon>Alphaproteobacteria</taxon>
        <taxon>Hyphomicrobiales</taxon>
        <taxon>Reyranellaceae</taxon>
        <taxon>Reyranella</taxon>
    </lineage>
</organism>
<dbReference type="Proteomes" id="UP001198862">
    <property type="component" value="Unassembled WGS sequence"/>
</dbReference>
<dbReference type="InterPro" id="IPR007362">
    <property type="entry name" value="DUF429"/>
</dbReference>
<keyword evidence="2" id="KW-1185">Reference proteome</keyword>
<name>A0ABS8L0C5_9HYPH</name>
<proteinExistence type="predicted"/>
<evidence type="ECO:0000313" key="2">
    <source>
        <dbReference type="Proteomes" id="UP001198862"/>
    </source>
</evidence>
<dbReference type="Pfam" id="PF04250">
    <property type="entry name" value="DUF429"/>
    <property type="match status" value="1"/>
</dbReference>
<protein>
    <submittedName>
        <fullName evidence="1">DUF429 domain-containing protein</fullName>
    </submittedName>
</protein>